<feature type="domain" description="Calcineurin-like phosphoesterase" evidence="1">
    <location>
        <begin position="189"/>
        <end position="391"/>
    </location>
</feature>
<dbReference type="InterPro" id="IPR006186">
    <property type="entry name" value="Ser/Thr-sp_prot-phosphatase"/>
</dbReference>
<gene>
    <name evidence="2" type="ORF">OL497_11835</name>
</gene>
<dbReference type="PRINTS" id="PR00114">
    <property type="entry name" value="STPHPHTASE"/>
</dbReference>
<dbReference type="InterPro" id="IPR027417">
    <property type="entry name" value="P-loop_NTPase"/>
</dbReference>
<evidence type="ECO:0000259" key="1">
    <source>
        <dbReference type="Pfam" id="PF00149"/>
    </source>
</evidence>
<reference evidence="2 3" key="1">
    <citation type="submission" date="2022-10" db="EMBL/GenBank/DDBJ databases">
        <title>Chitinophaga nivalis PC15 sp. nov., isolated from Pyeongchang county, South Korea.</title>
        <authorList>
            <person name="Trinh H.N."/>
        </authorList>
    </citation>
    <scope>NUCLEOTIDE SEQUENCE [LARGE SCALE GENOMIC DNA]</scope>
    <source>
        <strain evidence="2 3">PC14</strain>
    </source>
</reference>
<proteinExistence type="predicted"/>
<dbReference type="Pfam" id="PF00149">
    <property type="entry name" value="Metallophos"/>
    <property type="match status" value="1"/>
</dbReference>
<dbReference type="RefSeq" id="WP_264730330.1">
    <property type="nucleotide sequence ID" value="NZ_JAPDNR010000001.1"/>
</dbReference>
<dbReference type="InterPro" id="IPR029052">
    <property type="entry name" value="Metallo-depent_PP-like"/>
</dbReference>
<keyword evidence="3" id="KW-1185">Reference proteome</keyword>
<dbReference type="InterPro" id="IPR041780">
    <property type="entry name" value="MPP_PrpE-like"/>
</dbReference>
<dbReference type="Proteomes" id="UP001207742">
    <property type="component" value="Unassembled WGS sequence"/>
</dbReference>
<protein>
    <submittedName>
        <fullName evidence="2">AAA family ATPase</fullName>
    </submittedName>
</protein>
<dbReference type="CDD" id="cd07423">
    <property type="entry name" value="MPP_Prp_like"/>
    <property type="match status" value="1"/>
</dbReference>
<dbReference type="SUPFAM" id="SSF52540">
    <property type="entry name" value="P-loop containing nucleoside triphosphate hydrolases"/>
    <property type="match status" value="1"/>
</dbReference>
<dbReference type="InterPro" id="IPR050126">
    <property type="entry name" value="Ap4A_hydrolase"/>
</dbReference>
<evidence type="ECO:0000313" key="2">
    <source>
        <dbReference type="EMBL" id="MCW3484590.1"/>
    </source>
</evidence>
<dbReference type="PANTHER" id="PTHR42850:SF7">
    <property type="entry name" value="BIS(5'-NUCLEOSYL)-TETRAPHOSPHATASE PRPE [ASYMMETRICAL]"/>
    <property type="match status" value="1"/>
</dbReference>
<dbReference type="Gene3D" id="3.60.21.10">
    <property type="match status" value="1"/>
</dbReference>
<evidence type="ECO:0000313" key="3">
    <source>
        <dbReference type="Proteomes" id="UP001207742"/>
    </source>
</evidence>
<dbReference type="EMBL" id="JAPDNS010000001">
    <property type="protein sequence ID" value="MCW3484590.1"/>
    <property type="molecule type" value="Genomic_DNA"/>
</dbReference>
<name>A0ABT3IKV9_9BACT</name>
<organism evidence="2 3">
    <name type="scientific">Chitinophaga nivalis</name>
    <dbReference type="NCBI Taxonomy" id="2991709"/>
    <lineage>
        <taxon>Bacteria</taxon>
        <taxon>Pseudomonadati</taxon>
        <taxon>Bacteroidota</taxon>
        <taxon>Chitinophagia</taxon>
        <taxon>Chitinophagales</taxon>
        <taxon>Chitinophagaceae</taxon>
        <taxon>Chitinophaga</taxon>
    </lineage>
</organism>
<comment type="caution">
    <text evidence="2">The sequence shown here is derived from an EMBL/GenBank/DDBJ whole genome shotgun (WGS) entry which is preliminary data.</text>
</comment>
<dbReference type="Pfam" id="PF13671">
    <property type="entry name" value="AAA_33"/>
    <property type="match status" value="1"/>
</dbReference>
<dbReference type="Gene3D" id="3.40.50.300">
    <property type="entry name" value="P-loop containing nucleotide triphosphate hydrolases"/>
    <property type="match status" value="1"/>
</dbReference>
<sequence>MARRNSLSHIAIPERSLVVLIGPSGAGKSTFARRFFKPTAIISSDACRAMLSDNENDQTVSAAAFELARYIAAKRLEKGLLTVIDATNVQPAYRSDWIRLAREHHLLPVAVVLNMPEQLCQERNVQRADRQLDASVITQQCLQLRRHIRDLRKEGFRHVFELHSEAAVAQLETISLNPLHNNRQDDHGPFDIIGDIHGCYDELCILLEQLGYVIDREQCRFISAPVATTANGYTTFRKPVFLGDLVDRGPQSPQVLRLVMHLVENGYALCVPGNHDAKLLRYLEGKNVHLRYGLEITVAQLAGETPEFLEEVKTFLDRLCSHYVLDDGKLVVAHAGLQENMQGRASAAVRDFCLYGETTGETDEYGLPVRYNWALAYTGTAMVVYGHTPVPVPQWLNRTIDIDTGCVFGGSLTALRYPEKTMVSVPALRQYAVPVRPVGYPDNGSAPQTATV</sequence>
<dbReference type="SUPFAM" id="SSF56300">
    <property type="entry name" value="Metallo-dependent phosphatases"/>
    <property type="match status" value="1"/>
</dbReference>
<dbReference type="PANTHER" id="PTHR42850">
    <property type="entry name" value="METALLOPHOSPHOESTERASE"/>
    <property type="match status" value="1"/>
</dbReference>
<dbReference type="InterPro" id="IPR004843">
    <property type="entry name" value="Calcineurin-like_PHP"/>
</dbReference>
<accession>A0ABT3IKV9</accession>